<reference evidence="1" key="1">
    <citation type="journal article" date="2019" name="PLoS Negl. Trop. Dis.">
        <title>Revisiting the worldwide diversity of Leptospira species in the environment.</title>
        <authorList>
            <person name="Vincent A.T."/>
            <person name="Schiettekatte O."/>
            <person name="Bourhy P."/>
            <person name="Veyrier F.J."/>
            <person name="Picardeau M."/>
        </authorList>
    </citation>
    <scope>NUCLEOTIDE SEQUENCE [LARGE SCALE GENOMIC DNA]</scope>
    <source>
        <strain evidence="1">201300427</strain>
    </source>
</reference>
<evidence type="ECO:0000313" key="1">
    <source>
        <dbReference type="EMBL" id="TGN18666.1"/>
    </source>
</evidence>
<accession>A0A4V3JXV9</accession>
<protein>
    <submittedName>
        <fullName evidence="1">Uncharacterized protein</fullName>
    </submittedName>
</protein>
<name>A0A4V3JXV9_9LEPT</name>
<proteinExistence type="predicted"/>
<gene>
    <name evidence="1" type="ORF">EHS15_14935</name>
</gene>
<dbReference type="AlphaFoldDB" id="A0A4V3JXV9"/>
<organism evidence="1 2">
    <name type="scientific">Leptospira idonii</name>
    <dbReference type="NCBI Taxonomy" id="1193500"/>
    <lineage>
        <taxon>Bacteria</taxon>
        <taxon>Pseudomonadati</taxon>
        <taxon>Spirochaetota</taxon>
        <taxon>Spirochaetia</taxon>
        <taxon>Leptospirales</taxon>
        <taxon>Leptospiraceae</taxon>
        <taxon>Leptospira</taxon>
    </lineage>
</organism>
<evidence type="ECO:0000313" key="2">
    <source>
        <dbReference type="Proteomes" id="UP000298058"/>
    </source>
</evidence>
<dbReference type="OrthoDB" id="345545at2"/>
<dbReference type="RefSeq" id="WP_135761349.1">
    <property type="nucleotide sequence ID" value="NZ_RQHW01000047.1"/>
</dbReference>
<sequence>MKGWISSLFIFKKKKLSFDFAAKSRYGKEGKSNSNLTHLKIRVKRNASGLGNVYVGFGEGEWNGLILDGLPLDISETDIGILEGGEISYSLEEGSFLYFTNADLYWKDTPNPRIKRILSNKKFTDQEITFTAEHHKTSILPILRILRKEEVVSLYAKGKMMQIEFKETQVPESLESEISEYLLSYFSGLYPRLDER</sequence>
<dbReference type="EMBL" id="RQHW01000047">
    <property type="protein sequence ID" value="TGN18666.1"/>
    <property type="molecule type" value="Genomic_DNA"/>
</dbReference>
<dbReference type="Proteomes" id="UP000298058">
    <property type="component" value="Unassembled WGS sequence"/>
</dbReference>
<keyword evidence="2" id="KW-1185">Reference proteome</keyword>
<comment type="caution">
    <text evidence="1">The sequence shown here is derived from an EMBL/GenBank/DDBJ whole genome shotgun (WGS) entry which is preliminary data.</text>
</comment>